<evidence type="ECO:0000256" key="12">
    <source>
        <dbReference type="ARBA" id="ARBA00045588"/>
    </source>
</evidence>
<dbReference type="GO" id="GO:0012505">
    <property type="term" value="C:endomembrane system"/>
    <property type="evidence" value="ECO:0007669"/>
    <property type="project" value="UniProtKB-SubCell"/>
</dbReference>
<evidence type="ECO:0000256" key="1">
    <source>
        <dbReference type="ARBA" id="ARBA00004127"/>
    </source>
</evidence>
<keyword evidence="8" id="KW-0029">Amino-acid transport</keyword>
<evidence type="ECO:0000313" key="16">
    <source>
        <dbReference type="Proteomes" id="UP001374535"/>
    </source>
</evidence>
<evidence type="ECO:0000256" key="7">
    <source>
        <dbReference type="ARBA" id="ARBA00022847"/>
    </source>
</evidence>
<dbReference type="GO" id="GO:0009734">
    <property type="term" value="P:auxin-activated signaling pathway"/>
    <property type="evidence" value="ECO:0007669"/>
    <property type="project" value="UniProtKB-KW"/>
</dbReference>
<proteinExistence type="inferred from homology"/>
<comment type="subcellular location">
    <subcellularLocation>
        <location evidence="2">Cell membrane</location>
    </subcellularLocation>
    <subcellularLocation>
        <location evidence="1">Endomembrane system</location>
        <topology evidence="1">Multi-pass membrane protein</topology>
    </subcellularLocation>
</comment>
<feature type="transmembrane region" description="Helical" evidence="13">
    <location>
        <begin position="565"/>
        <end position="582"/>
    </location>
</feature>
<dbReference type="GO" id="GO:0006865">
    <property type="term" value="P:amino acid transport"/>
    <property type="evidence" value="ECO:0007669"/>
    <property type="project" value="UniProtKB-KW"/>
</dbReference>
<evidence type="ECO:0000256" key="2">
    <source>
        <dbReference type="ARBA" id="ARBA00004236"/>
    </source>
</evidence>
<gene>
    <name evidence="15" type="ORF">V8G54_022459</name>
</gene>
<dbReference type="EMBL" id="CP144694">
    <property type="protein sequence ID" value="WVZ01653.1"/>
    <property type="molecule type" value="Genomic_DNA"/>
</dbReference>
<evidence type="ECO:0000313" key="15">
    <source>
        <dbReference type="EMBL" id="WVZ01653.1"/>
    </source>
</evidence>
<comment type="similarity">
    <text evidence="3">Belongs to the amino acid/polyamine transporter 2 family. Amino acid/auxin permease (AAAP) (TC 2.A.18.1) subfamily.</text>
</comment>
<evidence type="ECO:0000256" key="3">
    <source>
        <dbReference type="ARBA" id="ARBA00005590"/>
    </source>
</evidence>
<feature type="transmembrane region" description="Helical" evidence="13">
    <location>
        <begin position="276"/>
        <end position="298"/>
    </location>
</feature>
<feature type="transmembrane region" description="Helical" evidence="13">
    <location>
        <begin position="393"/>
        <end position="416"/>
    </location>
</feature>
<name>A0AAQ3RQP5_VIGMU</name>
<reference evidence="15 16" key="1">
    <citation type="journal article" date="2023" name="Life. Sci Alliance">
        <title>Evolutionary insights into 3D genome organization and epigenetic landscape of Vigna mungo.</title>
        <authorList>
            <person name="Junaid A."/>
            <person name="Singh B."/>
            <person name="Bhatia S."/>
        </authorList>
    </citation>
    <scope>NUCLEOTIDE SEQUENCE [LARGE SCALE GENOMIC DNA]</scope>
    <source>
        <strain evidence="15">Urdbean</strain>
    </source>
</reference>
<keyword evidence="5" id="KW-1003">Cell membrane</keyword>
<keyword evidence="10 13" id="KW-0472">Membrane</keyword>
<keyword evidence="9 13" id="KW-1133">Transmembrane helix</keyword>
<keyword evidence="11" id="KW-0927">Auxin signaling pathway</keyword>
<sequence length="677" mass="76117">MANYVQEAANRLNVLIMQTPTLTTNSADNEGIRMRVVKETLATENVSGPSELKLGFEHGIWWKGFSSLQRVGHVIKAAFFDLQSDHARLAAIMRLSAIKPSTKHAVLDSTLANVKTFRLKGQNLNPFVFCPVYIPPPRPSSPSIFSSIFQPQLTPETYFYSKSQTPSLQTTSHHIKEVEPVNTVRVSDLREWKESESDPEAKKMASDKVVETVIAGNYVEMETEGHPKDVKSRLSSFLWHGGSVYDAWFSCASNQVAQVLLTLPYSFSQLGMLSGILFQLFYGLLGSWTAYLISILYVEYRTRKEREKVNFRNHVIQWFEVLDGLLGKHWRNVGLAFNCTFLLFGSVIQLIACARIWSFLGLLMTTYTAWYLTVASLLHGQMEGVKHSGPTRLVLYFTGATNILYTFGGHAVTVEIMHAMWKPQKFKAIYLLATLYVLTLTLPSAAAVYWAFGDMLLNHSNAFALLPKSPFRDMAFITFGFACTPLYFVWEKAIGMHECKSLCKRALVRLPVVIPIWFLAIIFPFFGPINSTVGSLLVSFTVYIIPALAHIFTFKSSSARQTEPGIFSITNHFSIFFIAIIFDELSSYTKNAVEQPPKFVGRWVGTFIINSFVVVWVLVVGFGFGGWASMVNFIHQIDTFGLFTKCYQCPPPLLPPMPPQQLNATAPSPLHHPHHGH</sequence>
<dbReference type="Pfam" id="PF01490">
    <property type="entry name" value="Aa_trans"/>
    <property type="match status" value="1"/>
</dbReference>
<evidence type="ECO:0000256" key="10">
    <source>
        <dbReference type="ARBA" id="ARBA00023136"/>
    </source>
</evidence>
<keyword evidence="6 13" id="KW-0812">Transmembrane</keyword>
<feature type="transmembrane region" description="Helical" evidence="13">
    <location>
        <begin position="510"/>
        <end position="527"/>
    </location>
</feature>
<feature type="transmembrane region" description="Helical" evidence="13">
    <location>
        <begin position="533"/>
        <end position="553"/>
    </location>
</feature>
<evidence type="ECO:0000256" key="11">
    <source>
        <dbReference type="ARBA" id="ARBA00023294"/>
    </source>
</evidence>
<organism evidence="15 16">
    <name type="scientific">Vigna mungo</name>
    <name type="common">Black gram</name>
    <name type="synonym">Phaseolus mungo</name>
    <dbReference type="NCBI Taxonomy" id="3915"/>
    <lineage>
        <taxon>Eukaryota</taxon>
        <taxon>Viridiplantae</taxon>
        <taxon>Streptophyta</taxon>
        <taxon>Embryophyta</taxon>
        <taxon>Tracheophyta</taxon>
        <taxon>Spermatophyta</taxon>
        <taxon>Magnoliopsida</taxon>
        <taxon>eudicotyledons</taxon>
        <taxon>Gunneridae</taxon>
        <taxon>Pentapetalae</taxon>
        <taxon>rosids</taxon>
        <taxon>fabids</taxon>
        <taxon>Fabales</taxon>
        <taxon>Fabaceae</taxon>
        <taxon>Papilionoideae</taxon>
        <taxon>50 kb inversion clade</taxon>
        <taxon>NPAAA clade</taxon>
        <taxon>indigoferoid/millettioid clade</taxon>
        <taxon>Phaseoleae</taxon>
        <taxon>Vigna</taxon>
    </lineage>
</organism>
<protein>
    <recommendedName>
        <fullName evidence="14">Amino acid transporter transmembrane domain-containing protein</fullName>
    </recommendedName>
</protein>
<dbReference type="GO" id="GO:0005886">
    <property type="term" value="C:plasma membrane"/>
    <property type="evidence" value="ECO:0007669"/>
    <property type="project" value="UniProtKB-SubCell"/>
</dbReference>
<dbReference type="AlphaFoldDB" id="A0AAQ3RQP5"/>
<evidence type="ECO:0000256" key="13">
    <source>
        <dbReference type="SAM" id="Phobius"/>
    </source>
</evidence>
<feature type="transmembrane region" description="Helical" evidence="13">
    <location>
        <begin position="428"/>
        <end position="451"/>
    </location>
</feature>
<feature type="transmembrane region" description="Helical" evidence="13">
    <location>
        <begin position="602"/>
        <end position="627"/>
    </location>
</feature>
<dbReference type="PANTHER" id="PTHR48017">
    <property type="entry name" value="OS05G0424000 PROTEIN-RELATED"/>
    <property type="match status" value="1"/>
</dbReference>
<evidence type="ECO:0000256" key="8">
    <source>
        <dbReference type="ARBA" id="ARBA00022970"/>
    </source>
</evidence>
<evidence type="ECO:0000259" key="14">
    <source>
        <dbReference type="Pfam" id="PF01490"/>
    </source>
</evidence>
<dbReference type="InterPro" id="IPR013057">
    <property type="entry name" value="AA_transpt_TM"/>
</dbReference>
<evidence type="ECO:0000256" key="5">
    <source>
        <dbReference type="ARBA" id="ARBA00022475"/>
    </source>
</evidence>
<keyword evidence="4" id="KW-0813">Transport</keyword>
<comment type="function">
    <text evidence="12">Carrier protein involved in proton-driven auxin influx. Mediates the formation of auxin gradient from developing leaves (site of auxin biosynthesis) to tips by contributing to the loading of auxin in vascular tissues and facilitating acropetal (base to tip) auxin transport within inner tissues of the root apex, and basipetal (tip to base) auxin transport within outer tissues of the root apex. May be involved in lateral roots and nodules formation.</text>
</comment>
<feature type="transmembrane region" description="Helical" evidence="13">
    <location>
        <begin position="471"/>
        <end position="490"/>
    </location>
</feature>
<keyword evidence="7" id="KW-0769">Symport</keyword>
<dbReference type="Proteomes" id="UP001374535">
    <property type="component" value="Chromosome 7"/>
</dbReference>
<feature type="domain" description="Amino acid transporter transmembrane" evidence="14">
    <location>
        <begin position="355"/>
        <end position="579"/>
    </location>
</feature>
<evidence type="ECO:0000256" key="9">
    <source>
        <dbReference type="ARBA" id="ARBA00022989"/>
    </source>
</evidence>
<accession>A0AAQ3RQP5</accession>
<dbReference type="GO" id="GO:0015293">
    <property type="term" value="F:symporter activity"/>
    <property type="evidence" value="ECO:0007669"/>
    <property type="project" value="UniProtKB-KW"/>
</dbReference>
<evidence type="ECO:0000256" key="4">
    <source>
        <dbReference type="ARBA" id="ARBA00022448"/>
    </source>
</evidence>
<keyword evidence="16" id="KW-1185">Reference proteome</keyword>
<evidence type="ECO:0000256" key="6">
    <source>
        <dbReference type="ARBA" id="ARBA00022692"/>
    </source>
</evidence>